<comment type="pathway">
    <text evidence="7">Cofactor biosynthesis; coenzyme A biosynthesis; CoA from (R)-pantothenate: step 5/5.</text>
</comment>
<evidence type="ECO:0000256" key="10">
    <source>
        <dbReference type="SAM" id="Coils"/>
    </source>
</evidence>
<dbReference type="SUPFAM" id="SSF52540">
    <property type="entry name" value="P-loop containing nucleoside triphosphate hydrolases"/>
    <property type="match status" value="1"/>
</dbReference>
<dbReference type="AlphaFoldDB" id="A0A1J1E2F6"/>
<dbReference type="GO" id="GO:0000455">
    <property type="term" value="P:enzyme-directed rRNA pseudouridine synthesis"/>
    <property type="evidence" value="ECO:0007669"/>
    <property type="project" value="UniProtKB-ARBA"/>
</dbReference>
<dbReference type="GO" id="GO:0015937">
    <property type="term" value="P:coenzyme A biosynthetic process"/>
    <property type="evidence" value="ECO:0007669"/>
    <property type="project" value="UniProtKB-UniRule"/>
</dbReference>
<keyword evidence="3 7" id="KW-0547">Nucleotide-binding</keyword>
<dbReference type="PROSITE" id="PS01129">
    <property type="entry name" value="PSI_RLU"/>
    <property type="match status" value="1"/>
</dbReference>
<evidence type="ECO:0000256" key="7">
    <source>
        <dbReference type="HAMAP-Rule" id="MF_00376"/>
    </source>
</evidence>
<evidence type="ECO:0000256" key="2">
    <source>
        <dbReference type="ARBA" id="ARBA00010876"/>
    </source>
</evidence>
<dbReference type="GO" id="GO:0005524">
    <property type="term" value="F:ATP binding"/>
    <property type="evidence" value="ECO:0007669"/>
    <property type="project" value="UniProtKB-UniRule"/>
</dbReference>
<evidence type="ECO:0000256" key="1">
    <source>
        <dbReference type="ARBA" id="ARBA00009018"/>
    </source>
</evidence>
<keyword evidence="7" id="KW-0808">Transferase</keyword>
<dbReference type="EC" id="2.7.1.24" evidence="7"/>
<dbReference type="CDD" id="cd02869">
    <property type="entry name" value="PseudoU_synth_RluA_like"/>
    <property type="match status" value="1"/>
</dbReference>
<dbReference type="InterPro" id="IPR006225">
    <property type="entry name" value="PsdUridine_synth_RluC/D"/>
</dbReference>
<dbReference type="InterPro" id="IPR006224">
    <property type="entry name" value="PsdUridine_synth_RluA-like_CS"/>
</dbReference>
<dbReference type="GO" id="GO:0120159">
    <property type="term" value="F:rRNA pseudouridine synthase activity"/>
    <property type="evidence" value="ECO:0007669"/>
    <property type="project" value="UniProtKB-ARBA"/>
</dbReference>
<comment type="similarity">
    <text evidence="2">Belongs to the pseudouridine synthase RluA family.</text>
</comment>
<dbReference type="GO" id="GO:0003723">
    <property type="term" value="F:RNA binding"/>
    <property type="evidence" value="ECO:0007669"/>
    <property type="project" value="UniProtKB-KW"/>
</dbReference>
<comment type="function">
    <text evidence="7">Catalyzes the phosphorylation of the 3'-hydroxyl group of dephosphocoenzyme A to form coenzyme A.</text>
</comment>
<proteinExistence type="inferred from homology"/>
<name>A0A1J1E2F6_9BACT</name>
<dbReference type="InterPro" id="IPR036986">
    <property type="entry name" value="S4_RNA-bd_sf"/>
</dbReference>
<dbReference type="Gene3D" id="3.30.2350.10">
    <property type="entry name" value="Pseudouridine synthase"/>
    <property type="match status" value="1"/>
</dbReference>
<evidence type="ECO:0000313" key="12">
    <source>
        <dbReference type="EMBL" id="BAV91616.1"/>
    </source>
</evidence>
<evidence type="ECO:0000259" key="11">
    <source>
        <dbReference type="SMART" id="SM00363"/>
    </source>
</evidence>
<accession>A0A1J1E2F6</accession>
<gene>
    <name evidence="12" type="primary">rluD</name>
    <name evidence="7 12" type="synonym">coaE</name>
    <name evidence="12" type="ORF">RSDT_0104</name>
</gene>
<keyword evidence="7" id="KW-0963">Cytoplasm</keyword>
<keyword evidence="9" id="KW-0694">RNA-binding</keyword>
<evidence type="ECO:0000256" key="4">
    <source>
        <dbReference type="ARBA" id="ARBA00022840"/>
    </source>
</evidence>
<evidence type="ECO:0000256" key="5">
    <source>
        <dbReference type="ARBA" id="ARBA00022993"/>
    </source>
</evidence>
<feature type="active site" evidence="8">
    <location>
        <position position="137"/>
    </location>
</feature>
<dbReference type="Gene3D" id="3.10.290.10">
    <property type="entry name" value="RNA-binding S4 domain"/>
    <property type="match status" value="1"/>
</dbReference>
<dbReference type="SUPFAM" id="SSF55120">
    <property type="entry name" value="Pseudouridine synthase"/>
    <property type="match status" value="1"/>
</dbReference>
<dbReference type="InterPro" id="IPR001977">
    <property type="entry name" value="Depp_CoAkinase"/>
</dbReference>
<dbReference type="PROSITE" id="PS51219">
    <property type="entry name" value="DPCK"/>
    <property type="match status" value="1"/>
</dbReference>
<keyword evidence="13" id="KW-1185">Reference proteome</keyword>
<dbReference type="SMART" id="SM00363">
    <property type="entry name" value="S4"/>
    <property type="match status" value="1"/>
</dbReference>
<comment type="similarity">
    <text evidence="1 7">Belongs to the CoaE family.</text>
</comment>
<comment type="catalytic activity">
    <reaction evidence="7">
        <text>3'-dephospho-CoA + ATP = ADP + CoA + H(+)</text>
        <dbReference type="Rhea" id="RHEA:18245"/>
        <dbReference type="ChEBI" id="CHEBI:15378"/>
        <dbReference type="ChEBI" id="CHEBI:30616"/>
        <dbReference type="ChEBI" id="CHEBI:57287"/>
        <dbReference type="ChEBI" id="CHEBI:57328"/>
        <dbReference type="ChEBI" id="CHEBI:456216"/>
        <dbReference type="EC" id="2.7.1.24"/>
    </reaction>
</comment>
<feature type="coiled-coil region" evidence="10">
    <location>
        <begin position="494"/>
        <end position="521"/>
    </location>
</feature>
<dbReference type="OrthoDB" id="128480at2"/>
<feature type="binding site" evidence="7">
    <location>
        <begin position="317"/>
        <end position="322"/>
    </location>
    <ligand>
        <name>ATP</name>
        <dbReference type="ChEBI" id="CHEBI:30616"/>
    </ligand>
</feature>
<keyword evidence="7 12" id="KW-0418">Kinase</keyword>
<dbReference type="InterPro" id="IPR002942">
    <property type="entry name" value="S4_RNA-bd"/>
</dbReference>
<feature type="domain" description="RNA-binding S4" evidence="11">
    <location>
        <begin position="15"/>
        <end position="73"/>
    </location>
</feature>
<dbReference type="PANTHER" id="PTHR21600:SF44">
    <property type="entry name" value="RIBOSOMAL LARGE SUBUNIT PSEUDOURIDINE SYNTHASE D"/>
    <property type="match status" value="1"/>
</dbReference>
<dbReference type="InterPro" id="IPR050188">
    <property type="entry name" value="RluA_PseudoU_synthase"/>
</dbReference>
<keyword evidence="4 7" id="KW-0067">ATP-binding</keyword>
<dbReference type="CDD" id="cd00165">
    <property type="entry name" value="S4"/>
    <property type="match status" value="1"/>
</dbReference>
<dbReference type="SUPFAM" id="SSF55174">
    <property type="entry name" value="Alpha-L RNA-binding motif"/>
    <property type="match status" value="1"/>
</dbReference>
<dbReference type="GO" id="GO:0004140">
    <property type="term" value="F:dephospho-CoA kinase activity"/>
    <property type="evidence" value="ECO:0007669"/>
    <property type="project" value="UniProtKB-UniRule"/>
</dbReference>
<evidence type="ECO:0000313" key="13">
    <source>
        <dbReference type="Proteomes" id="UP000242645"/>
    </source>
</evidence>
<dbReference type="InterPro" id="IPR027417">
    <property type="entry name" value="P-loop_NTPase"/>
</dbReference>
<dbReference type="HAMAP" id="MF_00376">
    <property type="entry name" value="Dephospho_CoA_kinase"/>
    <property type="match status" value="1"/>
</dbReference>
<sequence length="524" mass="58121">MNDIELLITEKTVGQRLDRVLRDAVPELSRAALQKAVLAGLCLIDGLVMTRPAARTRFGQRVSLRLPAAHKILTAEKRRVEILWQDEYLLVCNKPAGLTVHPCPSCPDNTLVQRLLGHFPQLTRLGGSRPGIVHRLDKDTSGLLLAALDEPTRLALSDAFARRKVYKEYLAIVSGMPSSEGQCLEPLGRHPTIRIKMSVLPQAHGGKPAQTTWKRLWSAPDQSVSLLTVCIHTGRTHQIRVHLSHLGHPLLGDALYAPKNIRARASRQMLHAWRLSFTHPQTDKKMRFVCPLPEDMIQIALAACRRIQRIVVVGNPGSGKSTFVRYLANTGLPVISADAIVADLYASGGEVAEWVGQRCGNLQLTAAGAVDKTALFAAMRADTVLRHDIEQMVHGLVRVALDAFWKKQENAGFFAAVAEVPLYFECGWQGAFRPAPLTIGVHCPTAQRMHRTMTERGWSEDKAAALESWQWPEACKEAVCDMMVDNSGSLGELALSAEKTLQDIERRRMAMEQQQRRLLEDACR</sequence>
<dbReference type="EMBL" id="AP017368">
    <property type="protein sequence ID" value="BAV91616.1"/>
    <property type="molecule type" value="Genomic_DNA"/>
</dbReference>
<dbReference type="Pfam" id="PF01121">
    <property type="entry name" value="CoaE"/>
    <property type="match status" value="1"/>
</dbReference>
<evidence type="ECO:0000256" key="6">
    <source>
        <dbReference type="ARBA" id="ARBA00023235"/>
    </source>
</evidence>
<dbReference type="NCBIfam" id="TIGR00005">
    <property type="entry name" value="rluA_subfam"/>
    <property type="match status" value="1"/>
</dbReference>
<organism evidence="12 13">
    <name type="scientific">Candidatus Desulfovibrio trichonymphae</name>
    <dbReference type="NCBI Taxonomy" id="1725232"/>
    <lineage>
        <taxon>Bacteria</taxon>
        <taxon>Pseudomonadati</taxon>
        <taxon>Thermodesulfobacteriota</taxon>
        <taxon>Desulfovibrionia</taxon>
        <taxon>Desulfovibrionales</taxon>
        <taxon>Desulfovibrionaceae</taxon>
        <taxon>Desulfovibrio</taxon>
    </lineage>
</organism>
<dbReference type="UniPathway" id="UPA00241">
    <property type="reaction ID" value="UER00356"/>
</dbReference>
<dbReference type="Pfam" id="PF00849">
    <property type="entry name" value="PseudoU_synth_2"/>
    <property type="match status" value="1"/>
</dbReference>
<dbReference type="CDD" id="cd02022">
    <property type="entry name" value="DPCK"/>
    <property type="match status" value="1"/>
</dbReference>
<dbReference type="Proteomes" id="UP000242645">
    <property type="component" value="Chromosome"/>
</dbReference>
<keyword evidence="5 7" id="KW-0173">Coenzyme A biosynthesis</keyword>
<dbReference type="Gene3D" id="3.40.50.300">
    <property type="entry name" value="P-loop containing nucleotide triphosphate hydrolases"/>
    <property type="match status" value="1"/>
</dbReference>
<evidence type="ECO:0000256" key="8">
    <source>
        <dbReference type="PIRSR" id="PIRSR606225-1"/>
    </source>
</evidence>
<evidence type="ECO:0000256" key="3">
    <source>
        <dbReference type="ARBA" id="ARBA00022741"/>
    </source>
</evidence>
<keyword evidence="10" id="KW-0175">Coiled coil</keyword>
<dbReference type="InterPro" id="IPR020103">
    <property type="entry name" value="PsdUridine_synth_cat_dom_sf"/>
</dbReference>
<evidence type="ECO:0000256" key="9">
    <source>
        <dbReference type="PROSITE-ProRule" id="PRU00182"/>
    </source>
</evidence>
<dbReference type="KEGG" id="dtr:RSDT_0104"/>
<protein>
    <recommendedName>
        <fullName evidence="7">Dephospho-CoA kinase</fullName>
        <ecNumber evidence="7">2.7.1.24</ecNumber>
    </recommendedName>
    <alternativeName>
        <fullName evidence="7">Dephosphocoenzyme A kinase</fullName>
    </alternativeName>
</protein>
<keyword evidence="6" id="KW-0413">Isomerase</keyword>
<dbReference type="GO" id="GO:0005737">
    <property type="term" value="C:cytoplasm"/>
    <property type="evidence" value="ECO:0007669"/>
    <property type="project" value="UniProtKB-SubCell"/>
</dbReference>
<reference evidence="12 13" key="1">
    <citation type="journal article" date="2017" name="ISME J.">
        <title>Genome of 'Ca. Desulfovibrio trichonymphae', an H2-oxidizing bacterium in a tripartite symbiotic system within a protist cell in the termite gut.</title>
        <authorList>
            <person name="Kuwahara H."/>
            <person name="Yuki M."/>
            <person name="Izawa K."/>
            <person name="Ohkuma M."/>
            <person name="Hongoh Y."/>
        </authorList>
    </citation>
    <scope>NUCLEOTIDE SEQUENCE [LARGE SCALE GENOMIC DNA]</scope>
    <source>
        <strain evidence="12 13">Rs-N31</strain>
    </source>
</reference>
<dbReference type="PANTHER" id="PTHR21600">
    <property type="entry name" value="MITOCHONDRIAL RNA PSEUDOURIDINE SYNTHASE"/>
    <property type="match status" value="1"/>
</dbReference>
<dbReference type="PROSITE" id="PS50889">
    <property type="entry name" value="S4"/>
    <property type="match status" value="1"/>
</dbReference>
<dbReference type="RefSeq" id="WP_096399158.1">
    <property type="nucleotide sequence ID" value="NZ_AP017368.1"/>
</dbReference>
<comment type="subcellular location">
    <subcellularLocation>
        <location evidence="7">Cytoplasm</location>
    </subcellularLocation>
</comment>
<dbReference type="InterPro" id="IPR006145">
    <property type="entry name" value="PsdUridine_synth_RsuA/RluA"/>
</dbReference>